<sequence>MPPVLTALRHWLEPAVGALFFAFWVSAEIGRHHVGGELAVLLALSTALALSRVRPRSALLIVAGVLLLQLLGLLPPPESTTWPVYCGVLGVVFVATQNVKSPVQWYALALGIPVAGAVALLMVLHGWTSWIGDTQPLRYALLLIGAVALGLYAGAWAAGIAVRLNVTQLRGSALLRKTATELGMAEVELLIGRERDRIAREVHDVLAHSLAVVLAQADGARFIAESRPEATREALHAISDAARSALVDVRTFIEGLREEPGDEPQPSLADLDPLIARLAGAGMQVGVTHFGPAKPLTPAQELAVFRIVQECLTNALRHAGDQATTQISFDWRGPGLAFTVTSTGTASAPTPPPPTRVGHGIRGMKDRARLAGGWLTAGQAEGPDDDFLVTVFIPAGADLQPEVDSEWVSELRAEAGATAGALNPADDRLSVTA</sequence>
<dbReference type="PANTHER" id="PTHR24421:SF10">
    <property type="entry name" value="NITRATE_NITRITE SENSOR PROTEIN NARQ"/>
    <property type="match status" value="1"/>
</dbReference>
<evidence type="ECO:0000256" key="8">
    <source>
        <dbReference type="ARBA" id="ARBA00023012"/>
    </source>
</evidence>
<dbReference type="GO" id="GO:0000155">
    <property type="term" value="F:phosphorelay sensor kinase activity"/>
    <property type="evidence" value="ECO:0007669"/>
    <property type="project" value="InterPro"/>
</dbReference>
<keyword evidence="3" id="KW-0597">Phosphoprotein</keyword>
<feature type="region of interest" description="Disordered" evidence="9">
    <location>
        <begin position="342"/>
        <end position="361"/>
    </location>
</feature>
<evidence type="ECO:0000313" key="12">
    <source>
        <dbReference type="EMBL" id="NYJ21093.1"/>
    </source>
</evidence>
<protein>
    <recommendedName>
        <fullName evidence="2">histidine kinase</fullName>
        <ecNumber evidence="2">2.7.13.3</ecNumber>
    </recommendedName>
</protein>
<keyword evidence="6 12" id="KW-0418">Kinase</keyword>
<dbReference type="InterPro" id="IPR036890">
    <property type="entry name" value="HATPase_C_sf"/>
</dbReference>
<feature type="transmembrane region" description="Helical" evidence="10">
    <location>
        <begin position="106"/>
        <end position="127"/>
    </location>
</feature>
<accession>A0A7Z0EG77</accession>
<dbReference type="InterPro" id="IPR011712">
    <property type="entry name" value="Sig_transdc_His_kin_sub3_dim/P"/>
</dbReference>
<evidence type="ECO:0000256" key="5">
    <source>
        <dbReference type="ARBA" id="ARBA00022741"/>
    </source>
</evidence>
<comment type="caution">
    <text evidence="12">The sequence shown here is derived from an EMBL/GenBank/DDBJ whole genome shotgun (WGS) entry which is preliminary data.</text>
</comment>
<keyword evidence="7" id="KW-0067">ATP-binding</keyword>
<keyword evidence="4" id="KW-0808">Transferase</keyword>
<dbReference type="PANTHER" id="PTHR24421">
    <property type="entry name" value="NITRATE/NITRITE SENSOR PROTEIN NARX-RELATED"/>
    <property type="match status" value="1"/>
</dbReference>
<proteinExistence type="predicted"/>
<keyword evidence="10" id="KW-0812">Transmembrane</keyword>
<evidence type="ECO:0000256" key="1">
    <source>
        <dbReference type="ARBA" id="ARBA00000085"/>
    </source>
</evidence>
<evidence type="ECO:0000256" key="7">
    <source>
        <dbReference type="ARBA" id="ARBA00022840"/>
    </source>
</evidence>
<keyword evidence="5" id="KW-0547">Nucleotide-binding</keyword>
<dbReference type="RefSeq" id="WP_179579742.1">
    <property type="nucleotide sequence ID" value="NZ_JACCFM010000001.1"/>
</dbReference>
<dbReference type="Gene3D" id="3.30.565.10">
    <property type="entry name" value="Histidine kinase-like ATPase, C-terminal domain"/>
    <property type="match status" value="1"/>
</dbReference>
<gene>
    <name evidence="12" type="ORF">HNR05_002884</name>
</gene>
<dbReference type="Gene3D" id="1.20.5.1930">
    <property type="match status" value="1"/>
</dbReference>
<dbReference type="EC" id="2.7.13.3" evidence="2"/>
<keyword evidence="8" id="KW-0902">Two-component regulatory system</keyword>
<dbReference type="Pfam" id="PF07730">
    <property type="entry name" value="HisKA_3"/>
    <property type="match status" value="1"/>
</dbReference>
<evidence type="ECO:0000256" key="3">
    <source>
        <dbReference type="ARBA" id="ARBA00022553"/>
    </source>
</evidence>
<comment type="catalytic activity">
    <reaction evidence="1">
        <text>ATP + protein L-histidine = ADP + protein N-phospho-L-histidine.</text>
        <dbReference type="EC" id="2.7.13.3"/>
    </reaction>
</comment>
<evidence type="ECO:0000256" key="10">
    <source>
        <dbReference type="SAM" id="Phobius"/>
    </source>
</evidence>
<evidence type="ECO:0000256" key="9">
    <source>
        <dbReference type="SAM" id="MobiDB-lite"/>
    </source>
</evidence>
<feature type="domain" description="Signal transduction histidine kinase subgroup 3 dimerisation and phosphoacceptor" evidence="11">
    <location>
        <begin position="194"/>
        <end position="259"/>
    </location>
</feature>
<dbReference type="GO" id="GO:0016020">
    <property type="term" value="C:membrane"/>
    <property type="evidence" value="ECO:0007669"/>
    <property type="project" value="InterPro"/>
</dbReference>
<evidence type="ECO:0000259" key="11">
    <source>
        <dbReference type="Pfam" id="PF07730"/>
    </source>
</evidence>
<dbReference type="Proteomes" id="UP000537260">
    <property type="component" value="Unassembled WGS sequence"/>
</dbReference>
<keyword evidence="13" id="KW-1185">Reference proteome</keyword>
<evidence type="ECO:0000256" key="4">
    <source>
        <dbReference type="ARBA" id="ARBA00022679"/>
    </source>
</evidence>
<feature type="transmembrane region" description="Helical" evidence="10">
    <location>
        <begin position="33"/>
        <end position="51"/>
    </location>
</feature>
<keyword evidence="10" id="KW-1133">Transmembrane helix</keyword>
<evidence type="ECO:0000313" key="13">
    <source>
        <dbReference type="Proteomes" id="UP000537260"/>
    </source>
</evidence>
<keyword evidence="10" id="KW-0472">Membrane</keyword>
<evidence type="ECO:0000256" key="6">
    <source>
        <dbReference type="ARBA" id="ARBA00022777"/>
    </source>
</evidence>
<reference evidence="12 13" key="1">
    <citation type="submission" date="2020-07" db="EMBL/GenBank/DDBJ databases">
        <title>Sequencing the genomes of 1000 actinobacteria strains.</title>
        <authorList>
            <person name="Klenk H.-P."/>
        </authorList>
    </citation>
    <scope>NUCLEOTIDE SEQUENCE [LARGE SCALE GENOMIC DNA]</scope>
    <source>
        <strain evidence="12 13">LI1</strain>
    </source>
</reference>
<dbReference type="EMBL" id="JACCFM010000001">
    <property type="protein sequence ID" value="NYJ21093.1"/>
    <property type="molecule type" value="Genomic_DNA"/>
</dbReference>
<dbReference type="SUPFAM" id="SSF55874">
    <property type="entry name" value="ATPase domain of HSP90 chaperone/DNA topoisomerase II/histidine kinase"/>
    <property type="match status" value="1"/>
</dbReference>
<dbReference type="GO" id="GO:0046983">
    <property type="term" value="F:protein dimerization activity"/>
    <property type="evidence" value="ECO:0007669"/>
    <property type="project" value="InterPro"/>
</dbReference>
<dbReference type="InterPro" id="IPR050482">
    <property type="entry name" value="Sensor_HK_TwoCompSys"/>
</dbReference>
<organism evidence="12 13">
    <name type="scientific">Glaciibacter psychrotolerans</name>
    <dbReference type="NCBI Taxonomy" id="670054"/>
    <lineage>
        <taxon>Bacteria</taxon>
        <taxon>Bacillati</taxon>
        <taxon>Actinomycetota</taxon>
        <taxon>Actinomycetes</taxon>
        <taxon>Micrococcales</taxon>
        <taxon>Microbacteriaceae</taxon>
        <taxon>Glaciibacter</taxon>
    </lineage>
</organism>
<dbReference type="AlphaFoldDB" id="A0A7Z0EG77"/>
<name>A0A7Z0EG77_9MICO</name>
<feature type="transmembrane region" description="Helical" evidence="10">
    <location>
        <begin position="139"/>
        <end position="162"/>
    </location>
</feature>
<dbReference type="CDD" id="cd16917">
    <property type="entry name" value="HATPase_UhpB-NarQ-NarX-like"/>
    <property type="match status" value="1"/>
</dbReference>
<feature type="transmembrane region" description="Helical" evidence="10">
    <location>
        <begin position="58"/>
        <end position="76"/>
    </location>
</feature>
<dbReference type="GO" id="GO:0005524">
    <property type="term" value="F:ATP binding"/>
    <property type="evidence" value="ECO:0007669"/>
    <property type="project" value="UniProtKB-KW"/>
</dbReference>
<evidence type="ECO:0000256" key="2">
    <source>
        <dbReference type="ARBA" id="ARBA00012438"/>
    </source>
</evidence>